<evidence type="ECO:0000256" key="2">
    <source>
        <dbReference type="PROSITE-ProRule" id="PRU00703"/>
    </source>
</evidence>
<dbReference type="Proteomes" id="UP000315017">
    <property type="component" value="Chromosome"/>
</dbReference>
<accession>A0A517YNR6</accession>
<dbReference type="InterPro" id="IPR046342">
    <property type="entry name" value="CBS_dom_sf"/>
</dbReference>
<dbReference type="PANTHER" id="PTHR43080">
    <property type="entry name" value="CBS DOMAIN-CONTAINING PROTEIN CBSX3, MITOCHONDRIAL"/>
    <property type="match status" value="1"/>
</dbReference>
<dbReference type="SUPFAM" id="SSF54631">
    <property type="entry name" value="CBS-domain pair"/>
    <property type="match status" value="1"/>
</dbReference>
<dbReference type="AlphaFoldDB" id="A0A517YNR6"/>
<reference evidence="4 5" key="1">
    <citation type="submission" date="2019-02" db="EMBL/GenBank/DDBJ databases">
        <title>Deep-cultivation of Planctomycetes and their phenomic and genomic characterization uncovers novel biology.</title>
        <authorList>
            <person name="Wiegand S."/>
            <person name="Jogler M."/>
            <person name="Boedeker C."/>
            <person name="Pinto D."/>
            <person name="Vollmers J."/>
            <person name="Rivas-Marin E."/>
            <person name="Kohn T."/>
            <person name="Peeters S.H."/>
            <person name="Heuer A."/>
            <person name="Rast P."/>
            <person name="Oberbeckmann S."/>
            <person name="Bunk B."/>
            <person name="Jeske O."/>
            <person name="Meyerdierks A."/>
            <person name="Storesund J.E."/>
            <person name="Kallscheuer N."/>
            <person name="Luecker S."/>
            <person name="Lage O.M."/>
            <person name="Pohl T."/>
            <person name="Merkel B.J."/>
            <person name="Hornburger P."/>
            <person name="Mueller R.-W."/>
            <person name="Bruemmer F."/>
            <person name="Labrenz M."/>
            <person name="Spormann A.M."/>
            <person name="Op den Camp H."/>
            <person name="Overmann J."/>
            <person name="Amann R."/>
            <person name="Jetten M.S.M."/>
            <person name="Mascher T."/>
            <person name="Medema M.H."/>
            <person name="Devos D.P."/>
            <person name="Kaster A.-K."/>
            <person name="Ovreas L."/>
            <person name="Rohde M."/>
            <person name="Galperin M.Y."/>
            <person name="Jogler C."/>
        </authorList>
    </citation>
    <scope>NUCLEOTIDE SEQUENCE [LARGE SCALE GENOMIC DNA]</scope>
    <source>
        <strain evidence="4 5">ETA_A8</strain>
    </source>
</reference>
<dbReference type="EMBL" id="CP036274">
    <property type="protein sequence ID" value="QDU31861.1"/>
    <property type="molecule type" value="Genomic_DNA"/>
</dbReference>
<dbReference type="RefSeq" id="WP_145099720.1">
    <property type="nucleotide sequence ID" value="NZ_CP036274.1"/>
</dbReference>
<dbReference type="Pfam" id="PF00571">
    <property type="entry name" value="CBS"/>
    <property type="match status" value="2"/>
</dbReference>
<protein>
    <submittedName>
        <fullName evidence="4">Inosine 5'-monophosphate dehydrogenase</fullName>
    </submittedName>
</protein>
<dbReference type="KEGG" id="aagg:ETAA8_70220"/>
<keyword evidence="1 2" id="KW-0129">CBS domain</keyword>
<feature type="domain" description="CBS" evidence="3">
    <location>
        <begin position="44"/>
        <end position="100"/>
    </location>
</feature>
<dbReference type="PANTHER" id="PTHR43080:SF2">
    <property type="entry name" value="CBS DOMAIN-CONTAINING PROTEIN"/>
    <property type="match status" value="1"/>
</dbReference>
<gene>
    <name evidence="4" type="ORF">ETAA8_70220</name>
</gene>
<evidence type="ECO:0000313" key="4">
    <source>
        <dbReference type="EMBL" id="QDU31861.1"/>
    </source>
</evidence>
<dbReference type="Gene3D" id="3.10.580.10">
    <property type="entry name" value="CBS-domain"/>
    <property type="match status" value="2"/>
</dbReference>
<dbReference type="InterPro" id="IPR051257">
    <property type="entry name" value="Diverse_CBS-Domain"/>
</dbReference>
<evidence type="ECO:0000313" key="5">
    <source>
        <dbReference type="Proteomes" id="UP000315017"/>
    </source>
</evidence>
<dbReference type="SMART" id="SM00116">
    <property type="entry name" value="CBS"/>
    <property type="match status" value="2"/>
</dbReference>
<dbReference type="PROSITE" id="PS51371">
    <property type="entry name" value="CBS"/>
    <property type="match status" value="2"/>
</dbReference>
<evidence type="ECO:0000256" key="1">
    <source>
        <dbReference type="ARBA" id="ARBA00023122"/>
    </source>
</evidence>
<evidence type="ECO:0000259" key="3">
    <source>
        <dbReference type="PROSITE" id="PS51371"/>
    </source>
</evidence>
<name>A0A517YNR6_9BACT</name>
<dbReference type="OrthoDB" id="267768at2"/>
<sequence length="173" mass="19683">MTLVICGYSTTVNRTEQKRDWLQVAFEQAAQAERLHALVAADVMTLQPRTVTTRTTAADLVKQFHDCRFRHFLVVENERLVGVISDRDVIRLFGLDDFPERNELEALTAGELMSTDLVTVERDTPLIQVVELIVENGINCLPVIDDARPIGIVTTTDLYLTLETLLRQFARRR</sequence>
<keyword evidence="5" id="KW-1185">Reference proteome</keyword>
<proteinExistence type="predicted"/>
<dbReference type="InterPro" id="IPR000644">
    <property type="entry name" value="CBS_dom"/>
</dbReference>
<organism evidence="4 5">
    <name type="scientific">Anatilimnocola aggregata</name>
    <dbReference type="NCBI Taxonomy" id="2528021"/>
    <lineage>
        <taxon>Bacteria</taxon>
        <taxon>Pseudomonadati</taxon>
        <taxon>Planctomycetota</taxon>
        <taxon>Planctomycetia</taxon>
        <taxon>Pirellulales</taxon>
        <taxon>Pirellulaceae</taxon>
        <taxon>Anatilimnocola</taxon>
    </lineage>
</organism>
<feature type="domain" description="CBS" evidence="3">
    <location>
        <begin position="113"/>
        <end position="171"/>
    </location>
</feature>